<organism evidence="1 2">
    <name type="scientific">Rotaria sordida</name>
    <dbReference type="NCBI Taxonomy" id="392033"/>
    <lineage>
        <taxon>Eukaryota</taxon>
        <taxon>Metazoa</taxon>
        <taxon>Spiralia</taxon>
        <taxon>Gnathifera</taxon>
        <taxon>Rotifera</taxon>
        <taxon>Eurotatoria</taxon>
        <taxon>Bdelloidea</taxon>
        <taxon>Philodinida</taxon>
        <taxon>Philodinidae</taxon>
        <taxon>Rotaria</taxon>
    </lineage>
</organism>
<dbReference type="EMBL" id="CAJOBE010007997">
    <property type="protein sequence ID" value="CAF4051570.1"/>
    <property type="molecule type" value="Genomic_DNA"/>
</dbReference>
<dbReference type="Proteomes" id="UP000663874">
    <property type="component" value="Unassembled WGS sequence"/>
</dbReference>
<dbReference type="AlphaFoldDB" id="A0A819RVU8"/>
<evidence type="ECO:0000313" key="1">
    <source>
        <dbReference type="EMBL" id="CAF4051570.1"/>
    </source>
</evidence>
<proteinExistence type="predicted"/>
<evidence type="ECO:0000313" key="2">
    <source>
        <dbReference type="Proteomes" id="UP000663874"/>
    </source>
</evidence>
<accession>A0A819RVU8</accession>
<comment type="caution">
    <text evidence="1">The sequence shown here is derived from an EMBL/GenBank/DDBJ whole genome shotgun (WGS) entry which is preliminary data.</text>
</comment>
<protein>
    <submittedName>
        <fullName evidence="1">Uncharacterized protein</fullName>
    </submittedName>
</protein>
<gene>
    <name evidence="1" type="ORF">FNK824_LOCUS28739</name>
</gene>
<sequence>MSTVHSIVESDDDHKKWVSDSVQLSQANWKAIREYEQQRLKSVKISTKEEMISSDQWLCHFLKERIIPQKIS</sequence>
<reference evidence="1" key="1">
    <citation type="submission" date="2021-02" db="EMBL/GenBank/DDBJ databases">
        <authorList>
            <person name="Nowell W R."/>
        </authorList>
    </citation>
    <scope>NUCLEOTIDE SEQUENCE</scope>
</reference>
<name>A0A819RVU8_9BILA</name>